<dbReference type="EMBL" id="AMFJ01028953">
    <property type="protein sequence ID" value="EKD44143.1"/>
    <property type="molecule type" value="Genomic_DNA"/>
</dbReference>
<keyword evidence="1" id="KW-1133">Transmembrane helix</keyword>
<dbReference type="AlphaFoldDB" id="K1ZID1"/>
<protein>
    <submittedName>
        <fullName evidence="2">Uncharacterized protein</fullName>
    </submittedName>
</protein>
<reference evidence="2" key="1">
    <citation type="journal article" date="2012" name="Science">
        <title>Fermentation, hydrogen, and sulfur metabolism in multiple uncultivated bacterial phyla.</title>
        <authorList>
            <person name="Wrighton K.C."/>
            <person name="Thomas B.C."/>
            <person name="Sharon I."/>
            <person name="Miller C.S."/>
            <person name="Castelle C.J."/>
            <person name="VerBerkmoes N.C."/>
            <person name="Wilkins M.J."/>
            <person name="Hettich R.L."/>
            <person name="Lipton M.S."/>
            <person name="Williams K.H."/>
            <person name="Long P.E."/>
            <person name="Banfield J.F."/>
        </authorList>
    </citation>
    <scope>NUCLEOTIDE SEQUENCE [LARGE SCALE GENOMIC DNA]</scope>
</reference>
<feature type="transmembrane region" description="Helical" evidence="1">
    <location>
        <begin position="38"/>
        <end position="57"/>
    </location>
</feature>
<name>K1ZID1_9BACT</name>
<evidence type="ECO:0000256" key="1">
    <source>
        <dbReference type="SAM" id="Phobius"/>
    </source>
</evidence>
<keyword evidence="1" id="KW-0472">Membrane</keyword>
<accession>K1ZID1</accession>
<keyword evidence="1" id="KW-0812">Transmembrane</keyword>
<sequence>MYFAYHTTMIYSAFTICIIFLLILILKDYLKSKALINYSVWFMILCVICITILSRTWNDNIINNLLKQEEKYKIQNITCLKNFISWVAITSSDDSCLNFYKKFIWEMEKKKSMRSEVIEINKKIDEYTHYCDWVNILWAGDEEKKEACIEYALFSSL</sequence>
<gene>
    <name evidence="2" type="ORF">ACD_71C00222G0002</name>
</gene>
<comment type="caution">
    <text evidence="2">The sequence shown here is derived from an EMBL/GenBank/DDBJ whole genome shotgun (WGS) entry which is preliminary data.</text>
</comment>
<feature type="transmembrane region" description="Helical" evidence="1">
    <location>
        <begin position="6"/>
        <end position="26"/>
    </location>
</feature>
<proteinExistence type="predicted"/>
<organism evidence="2">
    <name type="scientific">uncultured bacterium</name>
    <name type="common">gcode 4</name>
    <dbReference type="NCBI Taxonomy" id="1234023"/>
    <lineage>
        <taxon>Bacteria</taxon>
        <taxon>environmental samples</taxon>
    </lineage>
</organism>
<evidence type="ECO:0000313" key="2">
    <source>
        <dbReference type="EMBL" id="EKD44143.1"/>
    </source>
</evidence>